<dbReference type="Proteomes" id="UP000243876">
    <property type="component" value="Unassembled WGS sequence"/>
</dbReference>
<dbReference type="PANTHER" id="PTHR17920">
    <property type="entry name" value="TRANSMEMBRANE AND COILED-COIL DOMAIN-CONTAINING PROTEIN 4 TMCO4"/>
    <property type="match status" value="1"/>
</dbReference>
<keyword evidence="8" id="KW-1185">Reference proteome</keyword>
<feature type="compositionally biased region" description="Polar residues" evidence="5">
    <location>
        <begin position="59"/>
        <end position="68"/>
    </location>
</feature>
<evidence type="ECO:0000256" key="6">
    <source>
        <dbReference type="SAM" id="Phobius"/>
    </source>
</evidence>
<dbReference type="EMBL" id="CENE01000010">
    <property type="protein sequence ID" value="CEQ40992.1"/>
    <property type="molecule type" value="Genomic_DNA"/>
</dbReference>
<keyword evidence="4 6" id="KW-0472">Membrane</keyword>
<name>A0A0D6ELV0_SPOSA</name>
<keyword evidence="3 6" id="KW-1133">Transmembrane helix</keyword>
<evidence type="ECO:0000256" key="5">
    <source>
        <dbReference type="SAM" id="MobiDB-lite"/>
    </source>
</evidence>
<dbReference type="Pfam" id="PF05277">
    <property type="entry name" value="DUF726"/>
    <property type="match status" value="1"/>
</dbReference>
<evidence type="ECO:0000256" key="4">
    <source>
        <dbReference type="ARBA" id="ARBA00023136"/>
    </source>
</evidence>
<feature type="compositionally biased region" description="Gly residues" evidence="5">
    <location>
        <begin position="633"/>
        <end position="642"/>
    </location>
</feature>
<feature type="region of interest" description="Disordered" evidence="5">
    <location>
        <begin position="618"/>
        <end position="642"/>
    </location>
</feature>
<protein>
    <submittedName>
        <fullName evidence="7">SPOSA6832_02659-mRNA-1:cds</fullName>
    </submittedName>
</protein>
<keyword evidence="2 6" id="KW-0812">Transmembrane</keyword>
<reference evidence="8" key="1">
    <citation type="submission" date="2015-02" db="EMBL/GenBank/DDBJ databases">
        <authorList>
            <person name="Gon?alves P."/>
        </authorList>
    </citation>
    <scope>NUCLEOTIDE SEQUENCE [LARGE SCALE GENOMIC DNA]</scope>
</reference>
<accession>A0A0D6ELV0</accession>
<feature type="transmembrane region" description="Helical" evidence="6">
    <location>
        <begin position="294"/>
        <end position="318"/>
    </location>
</feature>
<evidence type="ECO:0000256" key="2">
    <source>
        <dbReference type="ARBA" id="ARBA00022692"/>
    </source>
</evidence>
<dbReference type="PANTHER" id="PTHR17920:SF23">
    <property type="entry name" value="DUF726-DOMAIN-CONTAINING PROTEIN"/>
    <property type="match status" value="1"/>
</dbReference>
<comment type="subcellular location">
    <subcellularLocation>
        <location evidence="1">Membrane</location>
        <topology evidence="1">Multi-pass membrane protein</topology>
    </subcellularLocation>
</comment>
<evidence type="ECO:0000256" key="1">
    <source>
        <dbReference type="ARBA" id="ARBA00004141"/>
    </source>
</evidence>
<evidence type="ECO:0000313" key="7">
    <source>
        <dbReference type="EMBL" id="CEQ40992.1"/>
    </source>
</evidence>
<evidence type="ECO:0000313" key="8">
    <source>
        <dbReference type="Proteomes" id="UP000243876"/>
    </source>
</evidence>
<proteinExistence type="predicted"/>
<feature type="region of interest" description="Disordered" evidence="5">
    <location>
        <begin position="173"/>
        <end position="195"/>
    </location>
</feature>
<dbReference type="OrthoDB" id="277931at2759"/>
<sequence length="642" mass="69452">MSNQERLESHIELFDPGLKLFVAIAAKVSTLHVLSGRYTQHLTLDDLSPPSSSPSSPSGEPTQPTLPSSRDPVAAQRELDAEQQRVKVLMRETITQATHWLVLVCRHCEVDLATLPENPDTGMRLPEALEPFGKAGMEMDDAERRKAREKKEWDVVWELLLVSLGLVGTGHPAEEPAAKAQSASKRMGSKVGGLLSSSESKADSAAFAVKNDPPPLDYTALSRSLVVGAAEVLGISERVVADAERAIAQFLFFQLQAQAQEQPGGKGDGDKMEWDEAAQEYRQRQEKKGNKLKWAATGAGFILGGVAIGLTGGGLAGYRTHRRMKGLQDVSFEPVKDEDAHEFPQIPSLVSTKRATDSTEKTVVASGFLLDLKDSIDPWRATFRSSKVDAYALKADPQTFLEAGRSLESFVKNKIITMGGTEIIKRTALAAVYAGVALPLTVFQGATTAFDSDFSRCRDKAKKAGVLLAEILEKQVQGKRPAVLIGYGPGASLIFSCLIELHRRQLGHLVYSATLISLPEAPSRVAWASARSVVAHELVNAYSKNDYVLAIAARLYTLSSRIAGPVKVEGITDLNVSDLIPGHLEIRQNLPEILDRVAKRKEQRGGVGREIEEGVEGLITEEKRGKAAEQAEEGGGGGEGRV</sequence>
<feature type="region of interest" description="Disordered" evidence="5">
    <location>
        <begin position="45"/>
        <end position="78"/>
    </location>
</feature>
<feature type="compositionally biased region" description="Low complexity" evidence="5">
    <location>
        <begin position="48"/>
        <end position="58"/>
    </location>
</feature>
<gene>
    <name evidence="7" type="primary">SPOSA6832_02659</name>
</gene>
<feature type="compositionally biased region" description="Basic and acidic residues" evidence="5">
    <location>
        <begin position="620"/>
        <end position="629"/>
    </location>
</feature>
<organism evidence="7 8">
    <name type="scientific">Sporidiobolus salmonicolor</name>
    <name type="common">Yeast-like fungus</name>
    <name type="synonym">Sporobolomyces salmonicolor</name>
    <dbReference type="NCBI Taxonomy" id="5005"/>
    <lineage>
        <taxon>Eukaryota</taxon>
        <taxon>Fungi</taxon>
        <taxon>Dikarya</taxon>
        <taxon>Basidiomycota</taxon>
        <taxon>Pucciniomycotina</taxon>
        <taxon>Microbotryomycetes</taxon>
        <taxon>Sporidiobolales</taxon>
        <taxon>Sporidiobolaceae</taxon>
        <taxon>Sporobolomyces</taxon>
    </lineage>
</organism>
<evidence type="ECO:0000256" key="3">
    <source>
        <dbReference type="ARBA" id="ARBA00022989"/>
    </source>
</evidence>
<dbReference type="InterPro" id="IPR007941">
    <property type="entry name" value="DUF726"/>
</dbReference>
<dbReference type="GO" id="GO:0016020">
    <property type="term" value="C:membrane"/>
    <property type="evidence" value="ECO:0007669"/>
    <property type="project" value="UniProtKB-SubCell"/>
</dbReference>
<dbReference type="AlphaFoldDB" id="A0A0D6ELV0"/>